<evidence type="ECO:0000256" key="1">
    <source>
        <dbReference type="SAM" id="MobiDB-lite"/>
    </source>
</evidence>
<evidence type="ECO:0008006" key="4">
    <source>
        <dbReference type="Google" id="ProtNLM"/>
    </source>
</evidence>
<dbReference type="Proteomes" id="UP001295794">
    <property type="component" value="Unassembled WGS sequence"/>
</dbReference>
<dbReference type="AlphaFoldDB" id="A0AAD2GXZ0"/>
<feature type="compositionally biased region" description="Basic and acidic residues" evidence="1">
    <location>
        <begin position="68"/>
        <end position="89"/>
    </location>
</feature>
<comment type="caution">
    <text evidence="2">The sequence shown here is derived from an EMBL/GenBank/DDBJ whole genome shotgun (WGS) entry which is preliminary data.</text>
</comment>
<sequence length="131" mass="14153">RLLRLPIPAGERDAKQHIGIVSIPADPAAPSHEHLPSPLGRSRVPLLCAQHEAPAVDAAKTAQPIMSDQKRRNAIRDGGRPNGEREPEQGKGQSKGKSGVLFRAVEYVKWLEEGRQALHAEVLRVEAAAGL</sequence>
<dbReference type="EMBL" id="CAVNYO010000064">
    <property type="protein sequence ID" value="CAK5264620.1"/>
    <property type="molecule type" value="Genomic_DNA"/>
</dbReference>
<proteinExistence type="predicted"/>
<keyword evidence="3" id="KW-1185">Reference proteome</keyword>
<gene>
    <name evidence="2" type="ORF">MYCIT1_LOCUS4938</name>
</gene>
<feature type="region of interest" description="Disordered" evidence="1">
    <location>
        <begin position="55"/>
        <end position="97"/>
    </location>
</feature>
<reference evidence="2" key="1">
    <citation type="submission" date="2023-11" db="EMBL/GenBank/DDBJ databases">
        <authorList>
            <person name="De Vega J J."/>
            <person name="De Vega J J."/>
        </authorList>
    </citation>
    <scope>NUCLEOTIDE SEQUENCE</scope>
</reference>
<evidence type="ECO:0000313" key="3">
    <source>
        <dbReference type="Proteomes" id="UP001295794"/>
    </source>
</evidence>
<evidence type="ECO:0000313" key="2">
    <source>
        <dbReference type="EMBL" id="CAK5264620.1"/>
    </source>
</evidence>
<organism evidence="2 3">
    <name type="scientific">Mycena citricolor</name>
    <dbReference type="NCBI Taxonomy" id="2018698"/>
    <lineage>
        <taxon>Eukaryota</taxon>
        <taxon>Fungi</taxon>
        <taxon>Dikarya</taxon>
        <taxon>Basidiomycota</taxon>
        <taxon>Agaricomycotina</taxon>
        <taxon>Agaricomycetes</taxon>
        <taxon>Agaricomycetidae</taxon>
        <taxon>Agaricales</taxon>
        <taxon>Marasmiineae</taxon>
        <taxon>Mycenaceae</taxon>
        <taxon>Mycena</taxon>
    </lineage>
</organism>
<name>A0AAD2GXZ0_9AGAR</name>
<accession>A0AAD2GXZ0</accession>
<feature type="non-terminal residue" evidence="2">
    <location>
        <position position="1"/>
    </location>
</feature>
<protein>
    <recommendedName>
        <fullName evidence="4">BHLH domain-containing protein</fullName>
    </recommendedName>
</protein>